<dbReference type="GO" id="GO:0008745">
    <property type="term" value="F:N-acetylmuramoyl-L-alanine amidase activity"/>
    <property type="evidence" value="ECO:0007669"/>
    <property type="project" value="InterPro"/>
</dbReference>
<dbReference type="GO" id="GO:0001897">
    <property type="term" value="P:symbiont-mediated cytolysis of host cell"/>
    <property type="evidence" value="ECO:0007669"/>
    <property type="project" value="UniProtKB-ARBA"/>
</dbReference>
<dbReference type="SUPFAM" id="SSF55846">
    <property type="entry name" value="N-acetylmuramoyl-L-alanine amidase-like"/>
    <property type="match status" value="1"/>
</dbReference>
<dbReference type="EMBL" id="KJ094029">
    <property type="protein sequence ID" value="AHL19117.1"/>
    <property type="molecule type" value="Genomic_DNA"/>
</dbReference>
<dbReference type="Pfam" id="PF01510">
    <property type="entry name" value="Amidase_2"/>
    <property type="match status" value="1"/>
</dbReference>
<dbReference type="SMART" id="SM00644">
    <property type="entry name" value="Ami_2"/>
    <property type="match status" value="1"/>
</dbReference>
<dbReference type="SMR" id="A0A059T6U5"/>
<dbReference type="Proteomes" id="UP000026994">
    <property type="component" value="Segment"/>
</dbReference>
<evidence type="ECO:0000256" key="1">
    <source>
        <dbReference type="ARBA" id="ARBA00022529"/>
    </source>
</evidence>
<protein>
    <submittedName>
        <fullName evidence="5">N-acetylmuramoyl-L-alanine amidase</fullName>
    </submittedName>
</protein>
<dbReference type="SUPFAM" id="SSF158634">
    <property type="entry name" value="RPA2825-like"/>
    <property type="match status" value="1"/>
</dbReference>
<keyword evidence="2" id="KW-0081">Bacteriolytic enzyme</keyword>
<dbReference type="Gene3D" id="3.40.80.10">
    <property type="entry name" value="Peptidoglycan recognition protein-like"/>
    <property type="match status" value="1"/>
</dbReference>
<organism evidence="5 6">
    <name type="scientific">Listeria phage LP-064</name>
    <dbReference type="NCBI Taxonomy" id="1458853"/>
    <lineage>
        <taxon>Viruses</taxon>
        <taxon>Duplodnaviria</taxon>
        <taxon>Heunggongvirae</taxon>
        <taxon>Uroviricota</taxon>
        <taxon>Caudoviricetes</taxon>
        <taxon>Herelleviridae</taxon>
        <taxon>Jasinskavirinae</taxon>
        <taxon>Pecentumvirus</taxon>
        <taxon>Pecentumvirus LP064</taxon>
    </lineage>
</organism>
<keyword evidence="1" id="KW-0929">Antimicrobial</keyword>
<dbReference type="GO" id="GO:0042742">
    <property type="term" value="P:defense response to bacterium"/>
    <property type="evidence" value="ECO:0007669"/>
    <property type="project" value="UniProtKB-KW"/>
</dbReference>
<dbReference type="InterPro" id="IPR036505">
    <property type="entry name" value="Amidase/PGRP_sf"/>
</dbReference>
<dbReference type="CDD" id="cd06583">
    <property type="entry name" value="PGRP"/>
    <property type="match status" value="1"/>
</dbReference>
<keyword evidence="6" id="KW-1185">Reference proteome</keyword>
<gene>
    <name evidence="5" type="ORF">LP064_095</name>
</gene>
<evidence type="ECO:0000256" key="3">
    <source>
        <dbReference type="SAM" id="MobiDB-lite"/>
    </source>
</evidence>
<dbReference type="InterPro" id="IPR002502">
    <property type="entry name" value="Amidase_domain"/>
</dbReference>
<evidence type="ECO:0000313" key="6">
    <source>
        <dbReference type="Proteomes" id="UP000026994"/>
    </source>
</evidence>
<proteinExistence type="predicted"/>
<evidence type="ECO:0000259" key="4">
    <source>
        <dbReference type="SMART" id="SM00644"/>
    </source>
</evidence>
<sequence length="341" mass="36433">MVKYTVENKIIAGLPKGKLKGANFVIAHETANSKSTIDNEVSYMTRNWKNAFVTHFVGGGGRVVQVANVNYVSWGAGQYANSYSYAQVELCRTSNATTFKKDYEVYCQLLVDLAKKAGIPITLDSGSKTSDKGIKSHKWVADKLGGTTHQDPYAYLSSWGISKAQFASDLAKVSGGGNTGTAPAKPSTPAPKPSTPSTNLDKLGLVDYMNAKKMDSSYSNRAKLAKQYGIANYSGTASQNTTLLSKIKGGAPKPSTPAPKPSTSTAKKIYFPPNKGNWSVYPTNKAPVKANAIGAINPTKFGGLTYTIQKDRGNGVYEIQTDQFGRVQVYGAPSTGAVIKK</sequence>
<dbReference type="GO" id="GO:0009253">
    <property type="term" value="P:peptidoglycan catabolic process"/>
    <property type="evidence" value="ECO:0007669"/>
    <property type="project" value="InterPro"/>
</dbReference>
<feature type="domain" description="N-acetylmuramoyl-L-alanine amidase" evidence="4">
    <location>
        <begin position="12"/>
        <end position="153"/>
    </location>
</feature>
<reference evidence="5 6" key="1">
    <citation type="journal article" date="2014" name="Appl. Environ. Microbiol.">
        <title>Comparative genomic and morphological analysis of Listeria phages isolated from farm environments.</title>
        <authorList>
            <person name="Denes T."/>
            <person name="Vongkamjan K."/>
            <person name="Ackermann H.W."/>
            <person name="Moreno Switt A.I."/>
            <person name="Wiedmann M."/>
            <person name="den Bakker H.C."/>
        </authorList>
    </citation>
    <scope>NUCLEOTIDE SEQUENCE [LARGE SCALE GENOMIC DNA]</scope>
</reference>
<evidence type="ECO:0000256" key="2">
    <source>
        <dbReference type="ARBA" id="ARBA00022638"/>
    </source>
</evidence>
<feature type="region of interest" description="Disordered" evidence="3">
    <location>
        <begin position="175"/>
        <end position="201"/>
    </location>
</feature>
<name>A0A059T6U5_9CAUD</name>
<evidence type="ECO:0000313" key="5">
    <source>
        <dbReference type="EMBL" id="AHL19117.1"/>
    </source>
</evidence>
<accession>A0A059T6U5</accession>